<organism evidence="2 3">
    <name type="scientific">Heracleum sosnowskyi</name>
    <dbReference type="NCBI Taxonomy" id="360622"/>
    <lineage>
        <taxon>Eukaryota</taxon>
        <taxon>Viridiplantae</taxon>
        <taxon>Streptophyta</taxon>
        <taxon>Embryophyta</taxon>
        <taxon>Tracheophyta</taxon>
        <taxon>Spermatophyta</taxon>
        <taxon>Magnoliopsida</taxon>
        <taxon>eudicotyledons</taxon>
        <taxon>Gunneridae</taxon>
        <taxon>Pentapetalae</taxon>
        <taxon>asterids</taxon>
        <taxon>campanulids</taxon>
        <taxon>Apiales</taxon>
        <taxon>Apiaceae</taxon>
        <taxon>Apioideae</taxon>
        <taxon>apioid superclade</taxon>
        <taxon>Tordylieae</taxon>
        <taxon>Tordyliinae</taxon>
        <taxon>Heracleum</taxon>
    </lineage>
</organism>
<dbReference type="Proteomes" id="UP001237642">
    <property type="component" value="Unassembled WGS sequence"/>
</dbReference>
<dbReference type="InterPro" id="IPR001810">
    <property type="entry name" value="F-box_dom"/>
</dbReference>
<dbReference type="CDD" id="cd22164">
    <property type="entry name" value="F-box_AtSKIP19-like"/>
    <property type="match status" value="1"/>
</dbReference>
<dbReference type="EMBL" id="JAUIZM010000005">
    <property type="protein sequence ID" value="KAK1381994.1"/>
    <property type="molecule type" value="Genomic_DNA"/>
</dbReference>
<sequence length="300" mass="34319">MGPTAKLPSPAERNRNWQELPEELTTSFLERVDTLYKIVTARKVCKSWRQICSRPEMWRVVDLRFSGPGYKKENDVVVNKMARNAVDWSSGEMIDFRLGYYGDDRLMNYISERSGQLRCLHLESCSNITNEGLISMVEKLPLLEDLHLYGIPISVQTIEVAGRCCPQLKSFKLNKSRYKCPHMGCNEHALAIAENMPGLRHLKLQGNKIAIDGLLAILKNCLHLETLDLRMCFLVAVIGPYLIKNLAQQIKDLKLPHDYTEDDEFDDRIYTCDTCDYTRPHCADPSDKDIDSDEFLGVSD</sequence>
<dbReference type="Gene3D" id="3.80.10.10">
    <property type="entry name" value="Ribonuclease Inhibitor"/>
    <property type="match status" value="1"/>
</dbReference>
<evidence type="ECO:0000313" key="2">
    <source>
        <dbReference type="EMBL" id="KAK1381994.1"/>
    </source>
</evidence>
<gene>
    <name evidence="2" type="ORF">POM88_019729</name>
</gene>
<dbReference type="PANTHER" id="PTHR38926:SF2">
    <property type="entry name" value="F-BOX_LRR-REPEAT PROTEIN 21-RELATED"/>
    <property type="match status" value="1"/>
</dbReference>
<dbReference type="Gene3D" id="1.20.1280.50">
    <property type="match status" value="1"/>
</dbReference>
<feature type="domain" description="F-box" evidence="1">
    <location>
        <begin position="14"/>
        <end position="61"/>
    </location>
</feature>
<dbReference type="InterPro" id="IPR036047">
    <property type="entry name" value="F-box-like_dom_sf"/>
</dbReference>
<dbReference type="Pfam" id="PF12937">
    <property type="entry name" value="F-box-like"/>
    <property type="match status" value="1"/>
</dbReference>
<reference evidence="2" key="1">
    <citation type="submission" date="2023-02" db="EMBL/GenBank/DDBJ databases">
        <title>Genome of toxic invasive species Heracleum sosnowskyi carries increased number of genes despite the absence of recent whole-genome duplications.</title>
        <authorList>
            <person name="Schelkunov M."/>
            <person name="Shtratnikova V."/>
            <person name="Makarenko M."/>
            <person name="Klepikova A."/>
            <person name="Omelchenko D."/>
            <person name="Novikova G."/>
            <person name="Obukhova E."/>
            <person name="Bogdanov V."/>
            <person name="Penin A."/>
            <person name="Logacheva M."/>
        </authorList>
    </citation>
    <scope>NUCLEOTIDE SEQUENCE</scope>
    <source>
        <strain evidence="2">Hsosn_3</strain>
        <tissue evidence="2">Leaf</tissue>
    </source>
</reference>
<dbReference type="PROSITE" id="PS50181">
    <property type="entry name" value="FBOX"/>
    <property type="match status" value="1"/>
</dbReference>
<name>A0AAD8MRE2_9APIA</name>
<accession>A0AAD8MRE2</accession>
<proteinExistence type="predicted"/>
<dbReference type="SUPFAM" id="SSF52047">
    <property type="entry name" value="RNI-like"/>
    <property type="match status" value="1"/>
</dbReference>
<dbReference type="SUPFAM" id="SSF81383">
    <property type="entry name" value="F-box domain"/>
    <property type="match status" value="1"/>
</dbReference>
<reference evidence="2" key="2">
    <citation type="submission" date="2023-05" db="EMBL/GenBank/DDBJ databases">
        <authorList>
            <person name="Schelkunov M.I."/>
        </authorList>
    </citation>
    <scope>NUCLEOTIDE SEQUENCE</scope>
    <source>
        <strain evidence="2">Hsosn_3</strain>
        <tissue evidence="2">Leaf</tissue>
    </source>
</reference>
<evidence type="ECO:0000313" key="3">
    <source>
        <dbReference type="Proteomes" id="UP001237642"/>
    </source>
</evidence>
<dbReference type="PANTHER" id="PTHR38926">
    <property type="entry name" value="F-BOX DOMAIN CONTAINING PROTEIN, EXPRESSED"/>
    <property type="match status" value="1"/>
</dbReference>
<dbReference type="AlphaFoldDB" id="A0AAD8MRE2"/>
<comment type="caution">
    <text evidence="2">The sequence shown here is derived from an EMBL/GenBank/DDBJ whole genome shotgun (WGS) entry which is preliminary data.</text>
</comment>
<dbReference type="InterPro" id="IPR032675">
    <property type="entry name" value="LRR_dom_sf"/>
</dbReference>
<protein>
    <submittedName>
        <fullName evidence="2">F-box protein SKIP19</fullName>
    </submittedName>
</protein>
<evidence type="ECO:0000259" key="1">
    <source>
        <dbReference type="PROSITE" id="PS50181"/>
    </source>
</evidence>
<keyword evidence="3" id="KW-1185">Reference proteome</keyword>